<proteinExistence type="predicted"/>
<keyword evidence="2" id="KW-1185">Reference proteome</keyword>
<evidence type="ECO:0000313" key="1">
    <source>
        <dbReference type="EMBL" id="RHZ86605.1"/>
    </source>
</evidence>
<organism evidence="1 2">
    <name type="scientific">Diversispora epigaea</name>
    <dbReference type="NCBI Taxonomy" id="1348612"/>
    <lineage>
        <taxon>Eukaryota</taxon>
        <taxon>Fungi</taxon>
        <taxon>Fungi incertae sedis</taxon>
        <taxon>Mucoromycota</taxon>
        <taxon>Glomeromycotina</taxon>
        <taxon>Glomeromycetes</taxon>
        <taxon>Diversisporales</taxon>
        <taxon>Diversisporaceae</taxon>
        <taxon>Diversispora</taxon>
    </lineage>
</organism>
<gene>
    <name evidence="1" type="ORF">Glove_48g110</name>
</gene>
<protein>
    <submittedName>
        <fullName evidence="1">Uncharacterized protein</fullName>
    </submittedName>
</protein>
<name>A0A397JE57_9GLOM</name>
<dbReference type="EMBL" id="PQFF01000045">
    <property type="protein sequence ID" value="RHZ86605.1"/>
    <property type="molecule type" value="Genomic_DNA"/>
</dbReference>
<accession>A0A397JE57</accession>
<dbReference type="Proteomes" id="UP000266861">
    <property type="component" value="Unassembled WGS sequence"/>
</dbReference>
<reference evidence="1 2" key="1">
    <citation type="submission" date="2018-08" db="EMBL/GenBank/DDBJ databases">
        <title>Genome and evolution of the arbuscular mycorrhizal fungus Diversispora epigaea (formerly Glomus versiforme) and its bacterial endosymbionts.</title>
        <authorList>
            <person name="Sun X."/>
            <person name="Fei Z."/>
            <person name="Harrison M."/>
        </authorList>
    </citation>
    <scope>NUCLEOTIDE SEQUENCE [LARGE SCALE GENOMIC DNA]</scope>
    <source>
        <strain evidence="1 2">IT104</strain>
    </source>
</reference>
<dbReference type="AlphaFoldDB" id="A0A397JE57"/>
<comment type="caution">
    <text evidence="1">The sequence shown here is derived from an EMBL/GenBank/DDBJ whole genome shotgun (WGS) entry which is preliminary data.</text>
</comment>
<sequence length="78" mass="9043">MSYCPEHSRGLYKEKYSGDFGFRSSDESTQNPDLIEIQNIQILMSYCPEHSRGLYKEKYSGDFGFRSSDESTQNPDLM</sequence>
<evidence type="ECO:0000313" key="2">
    <source>
        <dbReference type="Proteomes" id="UP000266861"/>
    </source>
</evidence>